<reference evidence="1" key="1">
    <citation type="submission" date="2023-11" db="EMBL/GenBank/DDBJ databases">
        <title>Genome assemblies of two species of porcelain crab, Petrolisthes cinctipes and Petrolisthes manimaculis (Anomura: Porcellanidae).</title>
        <authorList>
            <person name="Angst P."/>
        </authorList>
    </citation>
    <scope>NUCLEOTIDE SEQUENCE</scope>
    <source>
        <strain evidence="1">PB745_02</strain>
        <tissue evidence="1">Gill</tissue>
    </source>
</reference>
<sequence length="111" mass="11936">MQDDVKALARLVSASMTLEFCPTTEFWDVGTAAPGPQKPRAVPRAASGEKLRLLRLQMVTSPPPFTTISSSPTSPSSQVISFSFEYANNNISSNKKSLPSRHGAESVIPSQ</sequence>
<accession>A0AAE1TPC6</accession>
<comment type="caution">
    <text evidence="1">The sequence shown here is derived from an EMBL/GenBank/DDBJ whole genome shotgun (WGS) entry which is preliminary data.</text>
</comment>
<dbReference type="Proteomes" id="UP001292094">
    <property type="component" value="Unassembled WGS sequence"/>
</dbReference>
<gene>
    <name evidence="1" type="ORF">Pmani_036461</name>
</gene>
<evidence type="ECO:0000313" key="2">
    <source>
        <dbReference type="Proteomes" id="UP001292094"/>
    </source>
</evidence>
<proteinExistence type="predicted"/>
<dbReference type="EMBL" id="JAWZYT010005409">
    <property type="protein sequence ID" value="KAK4290645.1"/>
    <property type="molecule type" value="Genomic_DNA"/>
</dbReference>
<keyword evidence="2" id="KW-1185">Reference proteome</keyword>
<dbReference type="AlphaFoldDB" id="A0AAE1TPC6"/>
<name>A0AAE1TPC6_9EUCA</name>
<protein>
    <submittedName>
        <fullName evidence="1">Uncharacterized protein</fullName>
    </submittedName>
</protein>
<evidence type="ECO:0000313" key="1">
    <source>
        <dbReference type="EMBL" id="KAK4290645.1"/>
    </source>
</evidence>
<organism evidence="1 2">
    <name type="scientific">Petrolisthes manimaculis</name>
    <dbReference type="NCBI Taxonomy" id="1843537"/>
    <lineage>
        <taxon>Eukaryota</taxon>
        <taxon>Metazoa</taxon>
        <taxon>Ecdysozoa</taxon>
        <taxon>Arthropoda</taxon>
        <taxon>Crustacea</taxon>
        <taxon>Multicrustacea</taxon>
        <taxon>Malacostraca</taxon>
        <taxon>Eumalacostraca</taxon>
        <taxon>Eucarida</taxon>
        <taxon>Decapoda</taxon>
        <taxon>Pleocyemata</taxon>
        <taxon>Anomura</taxon>
        <taxon>Galatheoidea</taxon>
        <taxon>Porcellanidae</taxon>
        <taxon>Petrolisthes</taxon>
    </lineage>
</organism>